<name>A0ABX8WR09_9GAMM</name>
<sequence>MKDDFAAVPIEALVPHKGAMCLWERVVAFDADFVELETQSHRSPDNPLRSEGSLRAIHLCEYGAQAMAVHGGLLAQQGGEARKGYLVALRGVDIRLPRIDDLTSALRCQARLLMNSDASQQYEFRLMHAGECIAEGRAAVMLAPKGDARDE</sequence>
<dbReference type="Gene3D" id="3.10.129.10">
    <property type="entry name" value="Hotdog Thioesterase"/>
    <property type="match status" value="1"/>
</dbReference>
<dbReference type="InterPro" id="IPR029069">
    <property type="entry name" value="HotDog_dom_sf"/>
</dbReference>
<evidence type="ECO:0000313" key="1">
    <source>
        <dbReference type="EMBL" id="QYR53245.1"/>
    </source>
</evidence>
<reference evidence="1 2" key="1">
    <citation type="submission" date="2021-08" db="EMBL/GenBank/DDBJ databases">
        <title>Lysobacter sp. strain CJ11 Genome sequencing and assembly.</title>
        <authorList>
            <person name="Kim I."/>
        </authorList>
    </citation>
    <scope>NUCLEOTIDE SEQUENCE [LARGE SCALE GENOMIC DNA]</scope>
    <source>
        <strain evidence="1 2">CJ11</strain>
    </source>
</reference>
<accession>A0ABX8WR09</accession>
<dbReference type="InterPro" id="IPR016776">
    <property type="entry name" value="ApeP-like_dehydratase"/>
</dbReference>
<dbReference type="RefSeq" id="WP_220380062.1">
    <property type="nucleotide sequence ID" value="NZ_CP080544.1"/>
</dbReference>
<proteinExistence type="predicted"/>
<dbReference type="SUPFAM" id="SSF54637">
    <property type="entry name" value="Thioesterase/thiol ester dehydrase-isomerase"/>
    <property type="match status" value="1"/>
</dbReference>
<dbReference type="EMBL" id="CP080544">
    <property type="protein sequence ID" value="QYR53245.1"/>
    <property type="molecule type" value="Genomic_DNA"/>
</dbReference>
<dbReference type="Pfam" id="PF22817">
    <property type="entry name" value="ApeP-like"/>
    <property type="match status" value="1"/>
</dbReference>
<dbReference type="Proteomes" id="UP000824755">
    <property type="component" value="Chromosome"/>
</dbReference>
<evidence type="ECO:0000313" key="2">
    <source>
        <dbReference type="Proteomes" id="UP000824755"/>
    </source>
</evidence>
<gene>
    <name evidence="1" type="ORF">H8L67_01620</name>
</gene>
<protein>
    <submittedName>
        <fullName evidence="1">Phosphotransferase</fullName>
    </submittedName>
</protein>
<keyword evidence="2" id="KW-1185">Reference proteome</keyword>
<organism evidence="1 2">
    <name type="scientific">Lysobacter soyae</name>
    <dbReference type="NCBI Taxonomy" id="2764185"/>
    <lineage>
        <taxon>Bacteria</taxon>
        <taxon>Pseudomonadati</taxon>
        <taxon>Pseudomonadota</taxon>
        <taxon>Gammaproteobacteria</taxon>
        <taxon>Lysobacterales</taxon>
        <taxon>Lysobacteraceae</taxon>
        <taxon>Lysobacter</taxon>
    </lineage>
</organism>